<accession>A0A369JYT4</accession>
<protein>
    <submittedName>
        <fullName evidence="2">Uncharacterized protein</fullName>
    </submittedName>
</protein>
<evidence type="ECO:0000313" key="2">
    <source>
        <dbReference type="EMBL" id="RDB26492.1"/>
    </source>
</evidence>
<dbReference type="AlphaFoldDB" id="A0A369JYT4"/>
<dbReference type="Proteomes" id="UP000076154">
    <property type="component" value="Unassembled WGS sequence"/>
</dbReference>
<sequence length="267" mass="30537">MWHPVFMFSTYRFANHDLTPVHGDECDILFLACLVREAAVLDRRPHSRHEGNLEINTPCTGMPLYRKEGLKSMHAPVFTTSLARTIHSTTILAHHGNSIHGDILITLSVMYCSNEEDDRVSDDIEFPRSQSSPDADHEETSHEHRRLDNLSVFTVYGLCHADTHPSLSASRYIQTQTSTTMQETSLLSLHTSIHCNLSLEFYHPYINSPYNMEYISEGFEMIAVSVNELEDKHIILVLQLKLIPDFLDLAPHRSKSNLLWLEHSNEN</sequence>
<evidence type="ECO:0000313" key="3">
    <source>
        <dbReference type="Proteomes" id="UP000076154"/>
    </source>
</evidence>
<keyword evidence="3" id="KW-1185">Reference proteome</keyword>
<reference evidence="2" key="1">
    <citation type="submission" date="2018-04" db="EMBL/GenBank/DDBJ databases">
        <title>Whole genome sequencing of Hypsizygus marmoreus.</title>
        <authorList>
            <person name="Choi I.-G."/>
            <person name="Min B."/>
            <person name="Kim J.-G."/>
            <person name="Kim S."/>
            <person name="Oh Y.-L."/>
            <person name="Kong W.-S."/>
            <person name="Park H."/>
            <person name="Jeong J."/>
            <person name="Song E.-S."/>
        </authorList>
    </citation>
    <scope>NUCLEOTIDE SEQUENCE [LARGE SCALE GENOMIC DNA]</scope>
    <source>
        <strain evidence="2">51987-8</strain>
    </source>
</reference>
<comment type="caution">
    <text evidence="2">The sequence shown here is derived from an EMBL/GenBank/DDBJ whole genome shotgun (WGS) entry which is preliminary data.</text>
</comment>
<feature type="region of interest" description="Disordered" evidence="1">
    <location>
        <begin position="124"/>
        <end position="144"/>
    </location>
</feature>
<feature type="compositionally biased region" description="Basic and acidic residues" evidence="1">
    <location>
        <begin position="134"/>
        <end position="144"/>
    </location>
</feature>
<name>A0A369JYT4_HYPMA</name>
<proteinExistence type="predicted"/>
<organism evidence="2 3">
    <name type="scientific">Hypsizygus marmoreus</name>
    <name type="common">White beech mushroom</name>
    <name type="synonym">Agaricus marmoreus</name>
    <dbReference type="NCBI Taxonomy" id="39966"/>
    <lineage>
        <taxon>Eukaryota</taxon>
        <taxon>Fungi</taxon>
        <taxon>Dikarya</taxon>
        <taxon>Basidiomycota</taxon>
        <taxon>Agaricomycotina</taxon>
        <taxon>Agaricomycetes</taxon>
        <taxon>Agaricomycetidae</taxon>
        <taxon>Agaricales</taxon>
        <taxon>Tricholomatineae</taxon>
        <taxon>Lyophyllaceae</taxon>
        <taxon>Hypsizygus</taxon>
    </lineage>
</organism>
<dbReference type="InParanoid" id="A0A369JYT4"/>
<evidence type="ECO:0000256" key="1">
    <source>
        <dbReference type="SAM" id="MobiDB-lite"/>
    </source>
</evidence>
<dbReference type="EMBL" id="LUEZ02000029">
    <property type="protein sequence ID" value="RDB26492.1"/>
    <property type="molecule type" value="Genomic_DNA"/>
</dbReference>
<gene>
    <name evidence="2" type="ORF">Hypma_005621</name>
</gene>